<dbReference type="GO" id="GO:0005737">
    <property type="term" value="C:cytoplasm"/>
    <property type="evidence" value="ECO:0007669"/>
    <property type="project" value="UniProtKB-SubCell"/>
</dbReference>
<dbReference type="GO" id="GO:0002949">
    <property type="term" value="P:tRNA threonylcarbamoyladenosine modification"/>
    <property type="evidence" value="ECO:0007669"/>
    <property type="project" value="InterPro"/>
</dbReference>
<name>A0A1F6BX19_9BACT</name>
<organism evidence="11 12">
    <name type="scientific">Candidatus Kaiserbacteria bacterium RIFCSPHIGHO2_01_FULL_46_22</name>
    <dbReference type="NCBI Taxonomy" id="1798475"/>
    <lineage>
        <taxon>Bacteria</taxon>
        <taxon>Candidatus Kaiseribacteriota</taxon>
    </lineage>
</organism>
<gene>
    <name evidence="11" type="ORF">A2837_03105</name>
</gene>
<reference evidence="11 12" key="1">
    <citation type="journal article" date="2016" name="Nat. Commun.">
        <title>Thousands of microbial genomes shed light on interconnected biogeochemical processes in an aquifer system.</title>
        <authorList>
            <person name="Anantharaman K."/>
            <person name="Brown C.T."/>
            <person name="Hug L.A."/>
            <person name="Sharon I."/>
            <person name="Castelle C.J."/>
            <person name="Probst A.J."/>
            <person name="Thomas B.C."/>
            <person name="Singh A."/>
            <person name="Wilkins M.J."/>
            <person name="Karaoz U."/>
            <person name="Brodie E.L."/>
            <person name="Williams K.H."/>
            <person name="Hubbard S.S."/>
            <person name="Banfield J.F."/>
        </authorList>
    </citation>
    <scope>NUCLEOTIDE SEQUENCE [LARGE SCALE GENOMIC DNA]</scope>
</reference>
<dbReference type="SUPFAM" id="SSF52540">
    <property type="entry name" value="P-loop containing nucleoside triphosphate hydrolases"/>
    <property type="match status" value="1"/>
</dbReference>
<keyword evidence="5" id="KW-0819">tRNA processing</keyword>
<evidence type="ECO:0000256" key="8">
    <source>
        <dbReference type="ARBA" id="ARBA00022840"/>
    </source>
</evidence>
<evidence type="ECO:0000256" key="5">
    <source>
        <dbReference type="ARBA" id="ARBA00022694"/>
    </source>
</evidence>
<dbReference type="PANTHER" id="PTHR33540:SF2">
    <property type="entry name" value="TRNA THREONYLCARBAMOYLADENOSINE BIOSYNTHESIS PROTEIN TSAE"/>
    <property type="match status" value="1"/>
</dbReference>
<protein>
    <recommendedName>
        <fullName evidence="3">tRNA threonylcarbamoyladenosine biosynthesis protein TsaE</fullName>
    </recommendedName>
    <alternativeName>
        <fullName evidence="10">t(6)A37 threonylcarbamoyladenosine biosynthesis protein TsaE</fullName>
    </alternativeName>
</protein>
<evidence type="ECO:0000256" key="1">
    <source>
        <dbReference type="ARBA" id="ARBA00004496"/>
    </source>
</evidence>
<keyword evidence="4" id="KW-0963">Cytoplasm</keyword>
<dbReference type="GO" id="GO:0046872">
    <property type="term" value="F:metal ion binding"/>
    <property type="evidence" value="ECO:0007669"/>
    <property type="project" value="UniProtKB-KW"/>
</dbReference>
<evidence type="ECO:0000256" key="6">
    <source>
        <dbReference type="ARBA" id="ARBA00022723"/>
    </source>
</evidence>
<keyword evidence="7" id="KW-0547">Nucleotide-binding</keyword>
<sequence length="149" mass="16966">MNERQWDITDKSDLERVTGDILSELAKEQRTSSAVVLGLHGDLGAGKTTFVQMLADQLGVQESVTSPTFVIMKKYQTKDQRFSTLVHIDAYRLESAEELEVLDFSSELSDEKNIICIEWAEKVTDLLPPLTKNYRFVIDADNRRTLILE</sequence>
<keyword evidence="11" id="KW-0808">Transferase</keyword>
<evidence type="ECO:0000256" key="4">
    <source>
        <dbReference type="ARBA" id="ARBA00022490"/>
    </source>
</evidence>
<keyword evidence="8" id="KW-0067">ATP-binding</keyword>
<proteinExistence type="inferred from homology"/>
<dbReference type="InterPro" id="IPR003442">
    <property type="entry name" value="T6A_TsaE"/>
</dbReference>
<evidence type="ECO:0000256" key="7">
    <source>
        <dbReference type="ARBA" id="ARBA00022741"/>
    </source>
</evidence>
<dbReference type="AlphaFoldDB" id="A0A1F6BX19"/>
<dbReference type="GO" id="GO:0005524">
    <property type="term" value="F:ATP binding"/>
    <property type="evidence" value="ECO:0007669"/>
    <property type="project" value="UniProtKB-KW"/>
</dbReference>
<dbReference type="EMBL" id="MFKO01000008">
    <property type="protein sequence ID" value="OGG41471.1"/>
    <property type="molecule type" value="Genomic_DNA"/>
</dbReference>
<evidence type="ECO:0000256" key="2">
    <source>
        <dbReference type="ARBA" id="ARBA00007599"/>
    </source>
</evidence>
<dbReference type="NCBIfam" id="TIGR00150">
    <property type="entry name" value="T6A_YjeE"/>
    <property type="match status" value="1"/>
</dbReference>
<dbReference type="STRING" id="1798475.A2837_03105"/>
<evidence type="ECO:0000313" key="11">
    <source>
        <dbReference type="EMBL" id="OGG41471.1"/>
    </source>
</evidence>
<dbReference type="InterPro" id="IPR027417">
    <property type="entry name" value="P-loop_NTPase"/>
</dbReference>
<evidence type="ECO:0000313" key="12">
    <source>
        <dbReference type="Proteomes" id="UP000176322"/>
    </source>
</evidence>
<keyword evidence="6" id="KW-0479">Metal-binding</keyword>
<dbReference type="Pfam" id="PF02367">
    <property type="entry name" value="TsaE"/>
    <property type="match status" value="1"/>
</dbReference>
<accession>A0A1F6BX19</accession>
<comment type="caution">
    <text evidence="11">The sequence shown here is derived from an EMBL/GenBank/DDBJ whole genome shotgun (WGS) entry which is preliminary data.</text>
</comment>
<dbReference type="GO" id="GO:0016740">
    <property type="term" value="F:transferase activity"/>
    <property type="evidence" value="ECO:0007669"/>
    <property type="project" value="UniProtKB-KW"/>
</dbReference>
<comment type="subcellular location">
    <subcellularLocation>
        <location evidence="1">Cytoplasm</location>
    </subcellularLocation>
</comment>
<dbReference type="Proteomes" id="UP000176322">
    <property type="component" value="Unassembled WGS sequence"/>
</dbReference>
<evidence type="ECO:0000256" key="10">
    <source>
        <dbReference type="ARBA" id="ARBA00032441"/>
    </source>
</evidence>
<evidence type="ECO:0000256" key="3">
    <source>
        <dbReference type="ARBA" id="ARBA00019010"/>
    </source>
</evidence>
<evidence type="ECO:0000256" key="9">
    <source>
        <dbReference type="ARBA" id="ARBA00022842"/>
    </source>
</evidence>
<keyword evidence="9" id="KW-0460">Magnesium</keyword>
<dbReference type="Gene3D" id="3.40.50.300">
    <property type="entry name" value="P-loop containing nucleotide triphosphate hydrolases"/>
    <property type="match status" value="1"/>
</dbReference>
<comment type="similarity">
    <text evidence="2">Belongs to the TsaE family.</text>
</comment>
<dbReference type="PANTHER" id="PTHR33540">
    <property type="entry name" value="TRNA THREONYLCARBAMOYLADENOSINE BIOSYNTHESIS PROTEIN TSAE"/>
    <property type="match status" value="1"/>
</dbReference>